<dbReference type="STRING" id="472181.SAMN05216271_3597"/>
<sequence length="93" mass="10223">MNHSIVLDPTAERAPAQRARLARPTSLEGKVVGLLDISKPRGNVFLDRIEEQLAAMGIAVKRYNKPTFTRIAPTELKQQMAAEVDLLVEGLAD</sequence>
<name>A0A1H1XNR9_9GAMM</name>
<evidence type="ECO:0000259" key="2">
    <source>
        <dbReference type="Pfam" id="PF24696"/>
    </source>
</evidence>
<dbReference type="InterPro" id="IPR057767">
    <property type="entry name" value="UGSC-like_dom"/>
</dbReference>
<dbReference type="OrthoDB" id="7725610at2"/>
<gene>
    <name evidence="3" type="ORF">SAMN05216271_3597</name>
</gene>
<dbReference type="EMBL" id="LT629763">
    <property type="protein sequence ID" value="SDT10416.1"/>
    <property type="molecule type" value="Genomic_DNA"/>
</dbReference>
<feature type="region of interest" description="Disordered" evidence="1">
    <location>
        <begin position="1"/>
        <end position="22"/>
    </location>
</feature>
<evidence type="ECO:0000256" key="1">
    <source>
        <dbReference type="SAM" id="MobiDB-lite"/>
    </source>
</evidence>
<feature type="compositionally biased region" description="Low complexity" evidence="1">
    <location>
        <begin position="12"/>
        <end position="22"/>
    </location>
</feature>
<dbReference type="Proteomes" id="UP000243413">
    <property type="component" value="Chromosome I"/>
</dbReference>
<evidence type="ECO:0000313" key="3">
    <source>
        <dbReference type="EMBL" id="SDT10416.1"/>
    </source>
</evidence>
<organism evidence="3 4">
    <name type="scientific">Halopseudomonas sabulinigri</name>
    <dbReference type="NCBI Taxonomy" id="472181"/>
    <lineage>
        <taxon>Bacteria</taxon>
        <taxon>Pseudomonadati</taxon>
        <taxon>Pseudomonadota</taxon>
        <taxon>Gammaproteobacteria</taxon>
        <taxon>Pseudomonadales</taxon>
        <taxon>Pseudomonadaceae</taxon>
        <taxon>Halopseudomonas</taxon>
    </lineage>
</organism>
<feature type="domain" description="UGSC-like" evidence="2">
    <location>
        <begin position="6"/>
        <end position="93"/>
    </location>
</feature>
<dbReference type="AlphaFoldDB" id="A0A1H1XNR9"/>
<dbReference type="Pfam" id="PF24696">
    <property type="entry name" value="UGSC"/>
    <property type="match status" value="1"/>
</dbReference>
<protein>
    <recommendedName>
        <fullName evidence="2">UGSC-like domain-containing protein</fullName>
    </recommendedName>
</protein>
<accession>A0A1H1XNR9</accession>
<reference evidence="4" key="1">
    <citation type="submission" date="2016-10" db="EMBL/GenBank/DDBJ databases">
        <authorList>
            <person name="Varghese N."/>
            <person name="Submissions S."/>
        </authorList>
    </citation>
    <scope>NUCLEOTIDE SEQUENCE [LARGE SCALE GENOMIC DNA]</scope>
    <source>
        <strain evidence="4">JCM 14963</strain>
    </source>
</reference>
<proteinExistence type="predicted"/>
<evidence type="ECO:0000313" key="4">
    <source>
        <dbReference type="Proteomes" id="UP000243413"/>
    </source>
</evidence>